<keyword evidence="1" id="KW-1133">Transmembrane helix</keyword>
<name>A0A9Y2ETX0_9FIRM</name>
<evidence type="ECO:0000313" key="3">
    <source>
        <dbReference type="Proteomes" id="UP001243623"/>
    </source>
</evidence>
<dbReference type="RefSeq" id="WP_309320467.1">
    <property type="nucleotide sequence ID" value="NZ_CP120678.1"/>
</dbReference>
<dbReference type="Proteomes" id="UP001243623">
    <property type="component" value="Chromosome"/>
</dbReference>
<organism evidence="2 3">
    <name type="scientific">Selenobaculum gibii</name>
    <dbReference type="NCBI Taxonomy" id="3054208"/>
    <lineage>
        <taxon>Bacteria</taxon>
        <taxon>Bacillati</taxon>
        <taxon>Bacillota</taxon>
        <taxon>Negativicutes</taxon>
        <taxon>Selenomonadales</taxon>
        <taxon>Selenomonadaceae</taxon>
        <taxon>Selenobaculum</taxon>
    </lineage>
</organism>
<feature type="transmembrane region" description="Helical" evidence="1">
    <location>
        <begin position="38"/>
        <end position="56"/>
    </location>
</feature>
<keyword evidence="3" id="KW-1185">Reference proteome</keyword>
<sequence>MFNKAITFLLSAEKSLNQFNQKTRNEVEKYANRQVKKTAIVCFGVGVLVGFGVTKLL</sequence>
<keyword evidence="1" id="KW-0812">Transmembrane</keyword>
<reference evidence="2" key="1">
    <citation type="submission" date="2023-03" db="EMBL/GenBank/DDBJ databases">
        <title>Selenobaculum gbiensis gen. nov. sp. nov., a new bacterium isolated from the gut microbiota of IBD patient.</title>
        <authorList>
            <person name="Yeo S."/>
            <person name="Park H."/>
            <person name="Huh C.S."/>
        </authorList>
    </citation>
    <scope>NUCLEOTIDE SEQUENCE</scope>
    <source>
        <strain evidence="2">ICN-92133</strain>
    </source>
</reference>
<accession>A0A9Y2ETX0</accession>
<keyword evidence="1" id="KW-0472">Membrane</keyword>
<proteinExistence type="predicted"/>
<gene>
    <name evidence="2" type="ORF">P3F81_12175</name>
</gene>
<evidence type="ECO:0000313" key="2">
    <source>
        <dbReference type="EMBL" id="WIW70625.1"/>
    </source>
</evidence>
<protein>
    <submittedName>
        <fullName evidence="2">Uncharacterized protein</fullName>
    </submittedName>
</protein>
<dbReference type="KEGG" id="sgbi:P3F81_12175"/>
<dbReference type="EMBL" id="CP120678">
    <property type="protein sequence ID" value="WIW70625.1"/>
    <property type="molecule type" value="Genomic_DNA"/>
</dbReference>
<dbReference type="AlphaFoldDB" id="A0A9Y2ETX0"/>
<evidence type="ECO:0000256" key="1">
    <source>
        <dbReference type="SAM" id="Phobius"/>
    </source>
</evidence>